<dbReference type="Gene3D" id="2.60.40.10">
    <property type="entry name" value="Immunoglobulins"/>
    <property type="match status" value="1"/>
</dbReference>
<keyword evidence="7" id="KW-0472">Membrane</keyword>
<dbReference type="ExpressionAtlas" id="B7ZP19">
    <property type="expression patterns" value="baseline and differential"/>
</dbReference>
<evidence type="ECO:0000313" key="22">
    <source>
        <dbReference type="Proteomes" id="UP000000589"/>
    </source>
</evidence>
<name>B7ZP19_MOUSE</name>
<dbReference type="VEuPathDB" id="HostDB:ENSMUSG00000040528"/>
<keyword evidence="6" id="KW-1133">Transmembrane helix</keyword>
<dbReference type="GO" id="GO:0005886">
    <property type="term" value="C:plasma membrane"/>
    <property type="evidence" value="ECO:0007669"/>
    <property type="project" value="UniProtKB-SubCell"/>
</dbReference>
<reference evidence="20 22" key="2">
    <citation type="journal article" date="2009" name="PLoS Biol.">
        <title>Lineage-specific biology revealed by a finished genome assembly of the mouse.</title>
        <authorList>
            <consortium name="Mouse Genome Sequencing Consortium"/>
            <person name="Church D.M."/>
            <person name="Goodstadt L."/>
            <person name="Hillier L.W."/>
            <person name="Zody M.C."/>
            <person name="Goldstein S."/>
            <person name="She X."/>
            <person name="Bult C.J."/>
            <person name="Agarwala R."/>
            <person name="Cherry J.L."/>
            <person name="DiCuccio M."/>
            <person name="Hlavina W."/>
            <person name="Kapustin Y."/>
            <person name="Meric P."/>
            <person name="Maglott D."/>
            <person name="Birtle Z."/>
            <person name="Marques A.C."/>
            <person name="Graves T."/>
            <person name="Zhou S."/>
            <person name="Teague B."/>
            <person name="Potamousis K."/>
            <person name="Churas C."/>
            <person name="Place M."/>
            <person name="Herschleb J."/>
            <person name="Runnheim R."/>
            <person name="Forrest D."/>
            <person name="Amos-Landgraf J."/>
            <person name="Schwartz D.C."/>
            <person name="Cheng Z."/>
            <person name="Lindblad-Toh K."/>
            <person name="Eichler E.E."/>
            <person name="Ponting C.P."/>
        </authorList>
    </citation>
    <scope>NUCLEOTIDE SEQUENCE [LARGE SCALE GENOMIC DNA]</scope>
    <source>
        <strain evidence="20 22">C57BL/6J</strain>
    </source>
</reference>
<dbReference type="HOGENOM" id="CLU_098687_0_0_1"/>
<reference evidence="20" key="3">
    <citation type="journal article" date="2011" name="PLoS Biol.">
        <title>Modernizing reference genome assemblies.</title>
        <authorList>
            <person name="Church D.M."/>
            <person name="Schneider V.A."/>
            <person name="Graves T."/>
            <person name="Auger K."/>
            <person name="Cunningham F."/>
            <person name="Bouk N."/>
            <person name="Chen H.C."/>
            <person name="Agarwala R."/>
            <person name="McLaren W.M."/>
            <person name="Ritchie G.R."/>
            <person name="Albracht D."/>
            <person name="Kremitzki M."/>
            <person name="Rock S."/>
            <person name="Kotkiewicz H."/>
            <person name="Kremitzki C."/>
            <person name="Wollam A."/>
            <person name="Trani L."/>
            <person name="Fulton L."/>
            <person name="Fulton R."/>
            <person name="Matthews L."/>
            <person name="Whitehead S."/>
            <person name="Chow W."/>
            <person name="Torrance J."/>
            <person name="Dunn M."/>
            <person name="Harden G."/>
            <person name="Threadgold G."/>
            <person name="Wood J."/>
            <person name="Collins J."/>
            <person name="Heath P."/>
            <person name="Griffiths G."/>
            <person name="Pelan S."/>
            <person name="Grafham D."/>
            <person name="Eichler E.E."/>
            <person name="Weinstock G."/>
            <person name="Mardis E.R."/>
            <person name="Wilson R.K."/>
            <person name="Howe K."/>
            <person name="Flicek P."/>
            <person name="Hubbard T."/>
        </authorList>
    </citation>
    <scope>NUCLEOTIDE SEQUENCE [LARGE SCALE GENOMIC DNA]</scope>
    <source>
        <strain evidence="20">C57BL/6J</strain>
    </source>
</reference>
<dbReference type="ProteomicsDB" id="340507"/>
<evidence type="ECO:0000256" key="9">
    <source>
        <dbReference type="ARBA" id="ARBA00023180"/>
    </source>
</evidence>
<comment type="function">
    <text evidence="11">Immunoglobulin-like receptor which plays an inhibitory role in degranulation of mast cells. Negatively regulates IgE-mediated mast cell activation and suppresses the type I immediate hypersensitivity reaction.</text>
</comment>
<keyword evidence="5 17" id="KW-0732">Signal</keyword>
<dbReference type="Proteomes" id="UP000000589">
    <property type="component" value="Chromosome 11"/>
</dbReference>
<dbReference type="Ensembl" id="ENSMUST00000182896.8">
    <property type="protein sequence ID" value="ENSMUSP00000138617.2"/>
    <property type="gene ID" value="ENSMUSG00000040528.16"/>
</dbReference>
<dbReference type="InterPro" id="IPR036179">
    <property type="entry name" value="Ig-like_dom_sf"/>
</dbReference>
<keyword evidence="8" id="KW-1015">Disulfide bond</keyword>
<dbReference type="PROSITE" id="PS50835">
    <property type="entry name" value="IG_LIKE"/>
    <property type="match status" value="1"/>
</dbReference>
<evidence type="ECO:0000256" key="16">
    <source>
        <dbReference type="ARBA" id="ARBA00082784"/>
    </source>
</evidence>
<accession>B7ZP19</accession>
<keyword evidence="2" id="KW-1003">Cell membrane</keyword>
<evidence type="ECO:0000256" key="11">
    <source>
        <dbReference type="ARBA" id="ARBA00058027"/>
    </source>
</evidence>
<reference evidence="20" key="4">
    <citation type="submission" date="2025-05" db="UniProtKB">
        <authorList>
            <consortium name="Ensembl"/>
        </authorList>
    </citation>
    <scope>IDENTIFICATION</scope>
    <source>
        <strain evidence="20">C57BL/6J</strain>
    </source>
</reference>
<dbReference type="BioGRID-ORCS" id="380732">
    <property type="hits" value="1 hit in 75 CRISPR screens"/>
</dbReference>
<dbReference type="SMART" id="SM00409">
    <property type="entry name" value="IG"/>
    <property type="match status" value="1"/>
</dbReference>
<feature type="domain" description="Ig-like" evidence="18">
    <location>
        <begin position="52"/>
        <end position="131"/>
    </location>
</feature>
<evidence type="ECO:0000256" key="7">
    <source>
        <dbReference type="ARBA" id="ARBA00023136"/>
    </source>
</evidence>
<dbReference type="SMR" id="B7ZP19"/>
<dbReference type="Pfam" id="PF13895">
    <property type="entry name" value="Ig_2"/>
    <property type="match status" value="1"/>
</dbReference>
<keyword evidence="4" id="KW-0812">Transmembrane</keyword>
<evidence type="ECO:0000256" key="3">
    <source>
        <dbReference type="ARBA" id="ARBA00022553"/>
    </source>
</evidence>
<dbReference type="SUPFAM" id="SSF48726">
    <property type="entry name" value="Immunoglobulin"/>
    <property type="match status" value="1"/>
</dbReference>
<keyword evidence="22" id="KW-1185">Reference proteome</keyword>
<dbReference type="UCSC" id="uc011ygl.2">
    <property type="organism name" value="mouse"/>
</dbReference>
<evidence type="ECO:0000256" key="17">
    <source>
        <dbReference type="SAM" id="SignalP"/>
    </source>
</evidence>
<dbReference type="AGR" id="MGI:2685731"/>
<evidence type="ECO:0000256" key="13">
    <source>
        <dbReference type="ARBA" id="ARBA00069405"/>
    </source>
</evidence>
<dbReference type="FunFam" id="2.60.40.10:FF:001338">
    <property type="entry name" value="MILR1 isoform 7"/>
    <property type="match status" value="1"/>
</dbReference>
<dbReference type="AlphaFoldDB" id="B7ZP19"/>
<evidence type="ECO:0000256" key="12">
    <source>
        <dbReference type="ARBA" id="ARBA00062286"/>
    </source>
</evidence>
<evidence type="ECO:0000256" key="6">
    <source>
        <dbReference type="ARBA" id="ARBA00022989"/>
    </source>
</evidence>
<dbReference type="GeneID" id="380732"/>
<dbReference type="InterPro" id="IPR007110">
    <property type="entry name" value="Ig-like_dom"/>
</dbReference>
<evidence type="ECO:0000256" key="10">
    <source>
        <dbReference type="ARBA" id="ARBA00023319"/>
    </source>
</evidence>
<feature type="chain" id="PRO_5015087446" description="Allergin-1" evidence="17">
    <location>
        <begin position="40"/>
        <end position="246"/>
    </location>
</feature>
<dbReference type="InterPro" id="IPR003599">
    <property type="entry name" value="Ig_sub"/>
</dbReference>
<dbReference type="Bgee" id="ENSMUSG00000040528">
    <property type="expression patterns" value="Expressed in granulocyte and 78 other cell types or tissues"/>
</dbReference>
<keyword evidence="9" id="KW-0325">Glycoprotein</keyword>
<dbReference type="Antibodypedia" id="68852">
    <property type="antibodies" value="101 antibodies from 13 providers"/>
</dbReference>
<dbReference type="InterPro" id="IPR013783">
    <property type="entry name" value="Ig-like_fold"/>
</dbReference>
<evidence type="ECO:0000256" key="8">
    <source>
        <dbReference type="ARBA" id="ARBA00023157"/>
    </source>
</evidence>
<evidence type="ECO:0000313" key="19">
    <source>
        <dbReference type="EMBL" id="AAI45583.1"/>
    </source>
</evidence>
<proteinExistence type="evidence at transcript level"/>
<evidence type="ECO:0000256" key="5">
    <source>
        <dbReference type="ARBA" id="ARBA00022729"/>
    </source>
</evidence>
<dbReference type="OrthoDB" id="9947088at2759"/>
<dbReference type="EMBL" id="BC145582">
    <property type="protein sequence ID" value="AAI45583.1"/>
    <property type="molecule type" value="mRNA"/>
</dbReference>
<evidence type="ECO:0000256" key="2">
    <source>
        <dbReference type="ARBA" id="ARBA00022475"/>
    </source>
</evidence>
<organism evidence="19">
    <name type="scientific">Mus musculus</name>
    <name type="common">Mouse</name>
    <dbReference type="NCBI Taxonomy" id="10090"/>
    <lineage>
        <taxon>Eukaryota</taxon>
        <taxon>Metazoa</taxon>
        <taxon>Chordata</taxon>
        <taxon>Craniata</taxon>
        <taxon>Vertebrata</taxon>
        <taxon>Euteleostomi</taxon>
        <taxon>Mammalia</taxon>
        <taxon>Eutheria</taxon>
        <taxon>Euarchontoglires</taxon>
        <taxon>Glires</taxon>
        <taxon>Rodentia</taxon>
        <taxon>Myomorpha</taxon>
        <taxon>Muroidea</taxon>
        <taxon>Muridae</taxon>
        <taxon>Murinae</taxon>
        <taxon>Mus</taxon>
        <taxon>Mus</taxon>
    </lineage>
</organism>
<evidence type="ECO:0000256" key="1">
    <source>
        <dbReference type="ARBA" id="ARBA00004251"/>
    </source>
</evidence>
<dbReference type="GeneTree" id="ENSGT01050000244808"/>
<keyword evidence="10" id="KW-0393">Immunoglobulin domain</keyword>
<dbReference type="CTD" id="284021"/>
<evidence type="ECO:0000259" key="18">
    <source>
        <dbReference type="PROSITE" id="PS50835"/>
    </source>
</evidence>
<keyword evidence="3" id="KW-0597">Phosphoprotein</keyword>
<gene>
    <name evidence="20 21" type="primary">Milr1</name>
    <name evidence="21" type="synonym">Gm885</name>
</gene>
<comment type="subunit">
    <text evidence="12">Monomer. Interacts (tyrosine-phosphorylated) with PTPN6, PTPN11 and INPP5D.</text>
</comment>
<evidence type="ECO:0000256" key="4">
    <source>
        <dbReference type="ARBA" id="ARBA00022692"/>
    </source>
</evidence>
<comment type="subcellular location">
    <subcellularLocation>
        <location evidence="1">Cell membrane</location>
        <topology evidence="1">Single-pass type I membrane protein</topology>
    </subcellularLocation>
</comment>
<sequence length="246" mass="28172">MGDGDSPMCLSAVSFKGIRCWLDKLLLWALTISITLQNAAVDCTRVENNELPSPNLNSSMNVVRMGQNVSLSCSTKNTSVDITYSLFWGTKYLESKRRRGGAVDFHLRISNANESGPYKCKVNVSNLMKYSQDFNFTMARGRHKTQTNGSQAVPAVVKDTSTVWRKARHEEGTTWERRLRERTSPRVLEMRLHRTSCMSTPARLRQSNPRRYTMPLQSSRRWHPWKKKVVRMEKLITSTLNSPTEV</sequence>
<evidence type="ECO:0000256" key="14">
    <source>
        <dbReference type="ARBA" id="ARBA00077496"/>
    </source>
</evidence>
<evidence type="ECO:0000256" key="15">
    <source>
        <dbReference type="ARBA" id="ARBA00082595"/>
    </source>
</evidence>
<feature type="signal peptide" evidence="17">
    <location>
        <begin position="1"/>
        <end position="39"/>
    </location>
</feature>
<evidence type="ECO:0000313" key="21">
    <source>
        <dbReference type="MGI" id="MGI:2685731"/>
    </source>
</evidence>
<reference evidence="19" key="1">
    <citation type="journal article" date="2004" name="Genome Res.">
        <title>The status, quality, and expansion of the NIH full-length cDNA project: the Mammalian Gene Collection (MGC).</title>
        <authorList>
            <consortium name="The MGC Project Team"/>
            <person name="Gerhard D.S."/>
            <person name="Wagner L."/>
            <person name="Feingold E.A."/>
            <person name="Shenmen C.M."/>
            <person name="Grouse L.H."/>
            <person name="Schuler G."/>
            <person name="Klein S.L."/>
            <person name="Old S."/>
            <person name="Rasooly R."/>
            <person name="Good P."/>
            <person name="Guyer M."/>
            <person name="Peck A.M."/>
            <person name="Derge J.G."/>
            <person name="Lipman D."/>
            <person name="Collins F.S."/>
            <person name="Jang W."/>
            <person name="Sherry S."/>
            <person name="Feolo M."/>
            <person name="Misquitta L."/>
            <person name="Lee E."/>
            <person name="Rotmistrovsky K."/>
            <person name="Greenhut S.F."/>
            <person name="Schaefer C.F."/>
            <person name="Buetow K."/>
            <person name="Bonner T.I."/>
            <person name="Haussler D."/>
            <person name="Kent J."/>
            <person name="Kiekhaus M."/>
            <person name="Furey T."/>
            <person name="Brent M."/>
            <person name="Prange C."/>
            <person name="Schreiber K."/>
            <person name="Shapiro N."/>
            <person name="Bhat N.K."/>
            <person name="Hopkins R.F."/>
            <person name="Hsie F."/>
            <person name="Driscoll T."/>
            <person name="Soares M.B."/>
            <person name="Casavant T.L."/>
            <person name="Scheetz T.E."/>
            <person name="Brown-stein M.J."/>
            <person name="Usdin T.B."/>
            <person name="Toshiyuki S."/>
            <person name="Carninci P."/>
            <person name="Piao Y."/>
            <person name="Dudekula D.B."/>
            <person name="Ko M.S."/>
            <person name="Kawakami K."/>
            <person name="Suzuki Y."/>
            <person name="Sugano S."/>
            <person name="Gruber C.E."/>
            <person name="Smith M.R."/>
            <person name="Simmons B."/>
            <person name="Moore T."/>
            <person name="Waterman R."/>
            <person name="Johnson S.L."/>
            <person name="Ruan Y."/>
            <person name="Wei C.L."/>
            <person name="Mathavan S."/>
            <person name="Gunaratne P.H."/>
            <person name="Wu J."/>
            <person name="Garcia A.M."/>
            <person name="Hulyk S.W."/>
            <person name="Fuh E."/>
            <person name="Yuan Y."/>
            <person name="Sneed A."/>
            <person name="Kowis C."/>
            <person name="Hodgson A."/>
            <person name="Muzny D.M."/>
            <person name="McPherson J."/>
            <person name="Gibbs R.A."/>
            <person name="Fahey J."/>
            <person name="Helton E."/>
            <person name="Ketteman M."/>
            <person name="Madan A."/>
            <person name="Rodrigues S."/>
            <person name="Sanchez A."/>
            <person name="Whiting M."/>
            <person name="Madari A."/>
            <person name="Young A.C."/>
            <person name="Wetherby K.D."/>
            <person name="Granite S.J."/>
            <person name="Kwong P.N."/>
            <person name="Brinkley C.P."/>
            <person name="Pearson R.L."/>
            <person name="Bouffard G.G."/>
            <person name="Blakesly R.W."/>
            <person name="Green E.D."/>
            <person name="Dickson M.C."/>
            <person name="Rodriguez A.C."/>
            <person name="Grimwood J."/>
            <person name="Schmutz J."/>
            <person name="Myers R.M."/>
            <person name="Butterfield Y.S."/>
            <person name="Griffith M."/>
            <person name="Griffith O.L."/>
            <person name="Krzywinski M.I."/>
            <person name="Liao N."/>
            <person name="Morin R."/>
            <person name="Morrin R."/>
            <person name="Palmquist D."/>
            <person name="Petrescu A.S."/>
            <person name="Skalska U."/>
            <person name="Smailus D.E."/>
            <person name="Stott J.M."/>
            <person name="Schnerch A."/>
            <person name="Schein J.E."/>
            <person name="Jones S.J."/>
            <person name="Holt R.A."/>
            <person name="Baross A."/>
            <person name="Marra M.A."/>
            <person name="Clifton S."/>
            <person name="Makowski K.A."/>
            <person name="Bosak S."/>
            <person name="Malek J."/>
        </authorList>
    </citation>
    <scope>NUCLEOTIDE SEQUENCE [LARGE SCALE MRNA]</scope>
    <source>
        <tissue evidence="19">Brain</tissue>
    </source>
</reference>
<protein>
    <recommendedName>
        <fullName evidence="13">Allergin-1</fullName>
    </recommendedName>
    <alternativeName>
        <fullName evidence="16">Allergy inhibitory receptor 1</fullName>
    </alternativeName>
    <alternativeName>
        <fullName evidence="14">Mast cell antigen 32</fullName>
    </alternativeName>
    <alternativeName>
        <fullName evidence="15">Mast cell immunoglobulin-like receptor 1</fullName>
    </alternativeName>
</protein>
<evidence type="ECO:0000313" key="20">
    <source>
        <dbReference type="Ensembl" id="ENSMUSP00000138617.2"/>
    </source>
</evidence>
<dbReference type="MGI" id="MGI:2685731">
    <property type="gene designation" value="Milr1"/>
</dbReference>
<dbReference type="RefSeq" id="NP_001258302.1">
    <property type="nucleotide sequence ID" value="NM_001271373.1"/>
</dbReference>